<evidence type="ECO:0000313" key="3">
    <source>
        <dbReference type="Proteomes" id="UP001209318"/>
    </source>
</evidence>
<dbReference type="Gene3D" id="3.40.630.30">
    <property type="match status" value="1"/>
</dbReference>
<dbReference type="SUPFAM" id="SSF55729">
    <property type="entry name" value="Acyl-CoA N-acyltransferases (Nat)"/>
    <property type="match status" value="1"/>
</dbReference>
<dbReference type="AlphaFoldDB" id="A0AAE3IS06"/>
<dbReference type="RefSeq" id="WP_263072789.1">
    <property type="nucleotide sequence ID" value="NZ_JAOUSF010000003.1"/>
</dbReference>
<protein>
    <submittedName>
        <fullName evidence="2">GNAT family N-acetyltransferase</fullName>
    </submittedName>
</protein>
<feature type="domain" description="N-acetyltransferase" evidence="1">
    <location>
        <begin position="11"/>
        <end position="176"/>
    </location>
</feature>
<name>A0AAE3IS06_9BACI</name>
<keyword evidence="3" id="KW-1185">Reference proteome</keyword>
<dbReference type="PROSITE" id="PS51186">
    <property type="entry name" value="GNAT"/>
    <property type="match status" value="1"/>
</dbReference>
<accession>A0AAE3IS06</accession>
<dbReference type="CDD" id="cd04301">
    <property type="entry name" value="NAT_SF"/>
    <property type="match status" value="1"/>
</dbReference>
<reference evidence="2" key="1">
    <citation type="submission" date="2022-10" db="EMBL/GenBank/DDBJ databases">
        <title>Description of Fervidibacillus gen. nov. in the family Fervidibacillaceae fam. nov. with two species, Fervidibacillus albus sp. nov., and Fervidibacillus halotolerans sp. nov., isolated from tidal flat sediments.</title>
        <authorList>
            <person name="Kwon K.K."/>
            <person name="Yang S.-H."/>
        </authorList>
    </citation>
    <scope>NUCLEOTIDE SEQUENCE</scope>
    <source>
        <strain evidence="2">JCM 19140</strain>
    </source>
</reference>
<dbReference type="Pfam" id="PF13302">
    <property type="entry name" value="Acetyltransf_3"/>
    <property type="match status" value="1"/>
</dbReference>
<evidence type="ECO:0000259" key="1">
    <source>
        <dbReference type="PROSITE" id="PS51186"/>
    </source>
</evidence>
<gene>
    <name evidence="2" type="ORF">OEV98_08260</name>
</gene>
<dbReference type="InterPro" id="IPR051531">
    <property type="entry name" value="N-acetyltransferase"/>
</dbReference>
<dbReference type="PANTHER" id="PTHR43792:SF9">
    <property type="entry name" value="RIBOSOMAL-PROTEIN-ALANINE ACETYLTRANSFERASE"/>
    <property type="match status" value="1"/>
</dbReference>
<dbReference type="GO" id="GO:0005737">
    <property type="term" value="C:cytoplasm"/>
    <property type="evidence" value="ECO:0007669"/>
    <property type="project" value="TreeGrafter"/>
</dbReference>
<dbReference type="PANTHER" id="PTHR43792">
    <property type="entry name" value="GNAT FAMILY, PUTATIVE (AFU_ORTHOLOGUE AFUA_3G00765)-RELATED-RELATED"/>
    <property type="match status" value="1"/>
</dbReference>
<dbReference type="EMBL" id="JAOUSF010000003">
    <property type="protein sequence ID" value="MCU9613550.1"/>
    <property type="molecule type" value="Genomic_DNA"/>
</dbReference>
<comment type="caution">
    <text evidence="2">The sequence shown here is derived from an EMBL/GenBank/DDBJ whole genome shotgun (WGS) entry which is preliminary data.</text>
</comment>
<dbReference type="GO" id="GO:0008999">
    <property type="term" value="F:protein-N-terminal-alanine acetyltransferase activity"/>
    <property type="evidence" value="ECO:0007669"/>
    <property type="project" value="TreeGrafter"/>
</dbReference>
<evidence type="ECO:0000313" key="2">
    <source>
        <dbReference type="EMBL" id="MCU9613550.1"/>
    </source>
</evidence>
<dbReference type="Proteomes" id="UP001209318">
    <property type="component" value="Unassembled WGS sequence"/>
</dbReference>
<proteinExistence type="predicted"/>
<dbReference type="InterPro" id="IPR000182">
    <property type="entry name" value="GNAT_dom"/>
</dbReference>
<organism evidence="2 3">
    <name type="scientific">Perspicuibacillus lycopersici</name>
    <dbReference type="NCBI Taxonomy" id="1325689"/>
    <lineage>
        <taxon>Bacteria</taxon>
        <taxon>Bacillati</taxon>
        <taxon>Bacillota</taxon>
        <taxon>Bacilli</taxon>
        <taxon>Bacillales</taxon>
        <taxon>Bacillaceae</taxon>
        <taxon>Perspicuibacillus</taxon>
    </lineage>
</organism>
<sequence length="192" mass="22291">MDFPVLETERLRLVEIGKEHTESYFSILSREDVTKYYGMDSLMSLEDAAKIIASFAANFNCERSIRWGIVLKENDEFIGTLGLNNLNKWSKKAEIGYEIHPHYWRKGYTSEAVKAVLAYAFEELLLFRVGAVTFPANDSSNNLLKKLGFQREGYLRGYLYQNQQSYDAFIFSLLATEWTKRKLSIMPIRSRN</sequence>
<dbReference type="InterPro" id="IPR016181">
    <property type="entry name" value="Acyl_CoA_acyltransferase"/>
</dbReference>